<dbReference type="KEGG" id="uma:UMAG_01117"/>
<feature type="compositionally biased region" description="Low complexity" evidence="2">
    <location>
        <begin position="371"/>
        <end position="389"/>
    </location>
</feature>
<feature type="region of interest" description="Disordered" evidence="2">
    <location>
        <begin position="30"/>
        <end position="89"/>
    </location>
</feature>
<protein>
    <submittedName>
        <fullName evidence="3">Uncharacterized protein</fullName>
    </submittedName>
</protein>
<accession>A0A0D1CDP4</accession>
<evidence type="ECO:0000256" key="1">
    <source>
        <dbReference type="ARBA" id="ARBA00006888"/>
    </source>
</evidence>
<dbReference type="PANTHER" id="PTHR31841">
    <property type="entry name" value="PROTEIN FAM72A-RELATED"/>
    <property type="match status" value="1"/>
</dbReference>
<dbReference type="GeneID" id="23562227"/>
<sequence length="429" mass="46575">MSESSATPLSTSHSAASLIPAWPQLPGPAYALAPISASSSSRTSSIRSAASVSLRSPSYERSELYPSSQSPRANMLQVQSPPSASTMHETELYRTRQALQSQFAQREQPPSSRYSTSHPSRSNTSSSHVHTSDAHSNSQSSPKEAQHKVYLLNCKHCGNFLSDRGMKAVLLLKPNITLYSTDIVPSTCGPFFGGSSFHGGIDSNEAPVERTCQCLTQSLGCYGCGAQVGYNIISPCARCTSSVMKHSRSSNGHRTVLHCSEISVRERRYIPGEPGVRAQPTPSSCQVIASPAQAYAEALYNEQLSQTSQSDLFRHSNVSRRDVYRLQYGLDEDELEAEKAADVNSAFYFEHSQQHRDTRSSGYLPGRDSNAAASSGIRLSASSPSSLSSKMGRVLQRGDTLYWCDLIAGGERAQPFDPDPILERPIVGR</sequence>
<keyword evidence="4" id="KW-1185">Reference proteome</keyword>
<feature type="region of interest" description="Disordered" evidence="2">
    <location>
        <begin position="351"/>
        <end position="390"/>
    </location>
</feature>
<dbReference type="OMA" id="NIISPCA"/>
<dbReference type="AlphaFoldDB" id="A0A0D1CDP4"/>
<dbReference type="InterPro" id="IPR026768">
    <property type="entry name" value="YPEH2ZP"/>
</dbReference>
<feature type="compositionally biased region" description="Polar residues" evidence="2">
    <location>
        <begin position="65"/>
        <end position="87"/>
    </location>
</feature>
<feature type="compositionally biased region" description="Low complexity" evidence="2">
    <location>
        <begin position="36"/>
        <end position="56"/>
    </location>
</feature>
<dbReference type="GO" id="GO:0005829">
    <property type="term" value="C:cytosol"/>
    <property type="evidence" value="ECO:0000318"/>
    <property type="project" value="GO_Central"/>
</dbReference>
<gene>
    <name evidence="3" type="ORF">UMAG_01117</name>
</gene>
<feature type="compositionally biased region" description="Low complexity" evidence="2">
    <location>
        <begin position="109"/>
        <end position="129"/>
    </location>
</feature>
<dbReference type="PANTHER" id="PTHR31841:SF1">
    <property type="entry name" value="PROTEIN FAM72A-RELATED"/>
    <property type="match status" value="1"/>
</dbReference>
<evidence type="ECO:0000256" key="2">
    <source>
        <dbReference type="SAM" id="MobiDB-lite"/>
    </source>
</evidence>
<dbReference type="VEuPathDB" id="FungiDB:UMAG_01117"/>
<reference evidence="3 4" key="1">
    <citation type="journal article" date="2006" name="Nature">
        <title>Insights from the genome of the biotrophic fungal plant pathogen Ustilago maydis.</title>
        <authorList>
            <person name="Kamper J."/>
            <person name="Kahmann R."/>
            <person name="Bolker M."/>
            <person name="Ma L.J."/>
            <person name="Brefort T."/>
            <person name="Saville B.J."/>
            <person name="Banuett F."/>
            <person name="Kronstad J.W."/>
            <person name="Gold S.E."/>
            <person name="Muller O."/>
            <person name="Perlin M.H."/>
            <person name="Wosten H.A."/>
            <person name="de Vries R."/>
            <person name="Ruiz-Herrera J."/>
            <person name="Reynaga-Pena C.G."/>
            <person name="Snetselaar K."/>
            <person name="McCann M."/>
            <person name="Perez-Martin J."/>
            <person name="Feldbrugge M."/>
            <person name="Basse C.W."/>
            <person name="Steinberg G."/>
            <person name="Ibeas J.I."/>
            <person name="Holloman W."/>
            <person name="Guzman P."/>
            <person name="Farman M."/>
            <person name="Stajich J.E."/>
            <person name="Sentandreu R."/>
            <person name="Gonzalez-Prieto J.M."/>
            <person name="Kennell J.C."/>
            <person name="Molina L."/>
            <person name="Schirawski J."/>
            <person name="Mendoza-Mendoza A."/>
            <person name="Greilinger D."/>
            <person name="Munch K."/>
            <person name="Rossel N."/>
            <person name="Scherer M."/>
            <person name="Vranes M."/>
            <person name="Ladendorf O."/>
            <person name="Vincon V."/>
            <person name="Fuchs U."/>
            <person name="Sandrock B."/>
            <person name="Meng S."/>
            <person name="Ho E.C."/>
            <person name="Cahill M.J."/>
            <person name="Boyce K.J."/>
            <person name="Klose J."/>
            <person name="Klosterman S.J."/>
            <person name="Deelstra H.J."/>
            <person name="Ortiz-Castellanos L."/>
            <person name="Li W."/>
            <person name="Sanchez-Alonso P."/>
            <person name="Schreier P.H."/>
            <person name="Hauser-Hahn I."/>
            <person name="Vaupel M."/>
            <person name="Koopmann E."/>
            <person name="Friedrich G."/>
            <person name="Voss H."/>
            <person name="Schluter T."/>
            <person name="Margolis J."/>
            <person name="Platt D."/>
            <person name="Swimmer C."/>
            <person name="Gnirke A."/>
            <person name="Chen F."/>
            <person name="Vysotskaia V."/>
            <person name="Mannhaupt G."/>
            <person name="Guldener U."/>
            <person name="Munsterkotter M."/>
            <person name="Haase D."/>
            <person name="Oesterheld M."/>
            <person name="Mewes H.W."/>
            <person name="Mauceli E.W."/>
            <person name="DeCaprio D."/>
            <person name="Wade C.M."/>
            <person name="Butler J."/>
            <person name="Young S."/>
            <person name="Jaffe D.B."/>
            <person name="Calvo S."/>
            <person name="Nusbaum C."/>
            <person name="Galagan J."/>
            <person name="Birren B.W."/>
        </authorList>
    </citation>
    <scope>NUCLEOTIDE SEQUENCE [LARGE SCALE GENOMIC DNA]</scope>
    <source>
        <strain evidence="4">DSM 14603 / FGSC 9021 / UM521</strain>
    </source>
</reference>
<name>A0A0D1CDP4_MYCMD</name>
<dbReference type="EMBL" id="CM003141">
    <property type="protein sequence ID" value="KIS71212.1"/>
    <property type="molecule type" value="Genomic_DNA"/>
</dbReference>
<comment type="similarity">
    <text evidence="1">Belongs to the FAM72 family.</text>
</comment>
<dbReference type="RefSeq" id="XP_011387071.1">
    <property type="nucleotide sequence ID" value="XM_011388769.1"/>
</dbReference>
<feature type="region of interest" description="Disordered" evidence="2">
    <location>
        <begin position="101"/>
        <end position="142"/>
    </location>
</feature>
<dbReference type="Proteomes" id="UP000000561">
    <property type="component" value="Chromosome 2"/>
</dbReference>
<evidence type="ECO:0000313" key="4">
    <source>
        <dbReference type="Proteomes" id="UP000000561"/>
    </source>
</evidence>
<proteinExistence type="inferred from homology"/>
<dbReference type="InParanoid" id="A0A0D1CDP4"/>
<dbReference type="STRING" id="237631.A0A0D1CDP4"/>
<evidence type="ECO:0000313" key="3">
    <source>
        <dbReference type="EMBL" id="KIS71212.1"/>
    </source>
</evidence>
<dbReference type="OrthoDB" id="2526683at2759"/>
<dbReference type="eggNOG" id="ENOG502S1HA">
    <property type="taxonomic scope" value="Eukaryota"/>
</dbReference>
<dbReference type="Pfam" id="PF14976">
    <property type="entry name" value="YPEH2ZP"/>
    <property type="match status" value="1"/>
</dbReference>
<organism evidence="3 4">
    <name type="scientific">Mycosarcoma maydis</name>
    <name type="common">Corn smut fungus</name>
    <name type="synonym">Ustilago maydis</name>
    <dbReference type="NCBI Taxonomy" id="5270"/>
    <lineage>
        <taxon>Eukaryota</taxon>
        <taxon>Fungi</taxon>
        <taxon>Dikarya</taxon>
        <taxon>Basidiomycota</taxon>
        <taxon>Ustilaginomycotina</taxon>
        <taxon>Ustilaginomycetes</taxon>
        <taxon>Ustilaginales</taxon>
        <taxon>Ustilaginaceae</taxon>
        <taxon>Mycosarcoma</taxon>
    </lineage>
</organism>